<protein>
    <recommendedName>
        <fullName evidence="1">Phosphoadenosine phosphosulphate reductase domain-containing protein</fullName>
    </recommendedName>
</protein>
<dbReference type="EMBL" id="AGBF01000073">
    <property type="protein sequence ID" value="EGX57929.1"/>
    <property type="molecule type" value="Genomic_DNA"/>
</dbReference>
<dbReference type="RefSeq" id="WP_007497940.1">
    <property type="nucleotide sequence ID" value="NZ_AGBF01000073.1"/>
</dbReference>
<dbReference type="SUPFAM" id="SSF52402">
    <property type="entry name" value="Adenine nucleotide alpha hydrolases-like"/>
    <property type="match status" value="1"/>
</dbReference>
<dbReference type="OrthoDB" id="1032766at2"/>
<accession>G2GEY8</accession>
<sequence length="243" mass="27461">MARHVVQFSGGIGSAITAVRVAEQHGTQDLTLLIADTRAEHPDLWRFSDDIAHLLGVELTVVRDGRDPWQVFADQRFLGNNRLAHCTFILKQKPCRAWMSEHTPPDDTIAYIGIEPNDRDRRRIPAIAHHWQPWRTEFPLADGPDATKDELLDEIRALGVRPPLLYELGFPHNNCYGSCVKAGQRQFKHLLATLPEQYAYAEAKEEELRELLGPVAILRDRRGGTSRPLPLAELRAREQATAA</sequence>
<dbReference type="GO" id="GO:0003824">
    <property type="term" value="F:catalytic activity"/>
    <property type="evidence" value="ECO:0007669"/>
    <property type="project" value="InterPro"/>
</dbReference>
<dbReference type="InterPro" id="IPR002500">
    <property type="entry name" value="PAPS_reduct_dom"/>
</dbReference>
<keyword evidence="3" id="KW-1185">Reference proteome</keyword>
<comment type="caution">
    <text evidence="2">The sequence shown here is derived from an EMBL/GenBank/DDBJ whole genome shotgun (WGS) entry which is preliminary data.</text>
</comment>
<reference evidence="2 3" key="1">
    <citation type="submission" date="2011-08" db="EMBL/GenBank/DDBJ databases">
        <authorList>
            <person name="Lin Y."/>
            <person name="Hao X."/>
            <person name="Johnstone L."/>
            <person name="Miller S.J."/>
            <person name="Wei G."/>
            <person name="Rensing C."/>
        </authorList>
    </citation>
    <scope>NUCLEOTIDE SEQUENCE [LARGE SCALE GENOMIC DNA]</scope>
    <source>
        <strain evidence="2 3">K42</strain>
    </source>
</reference>
<dbReference type="PATRIC" id="fig|700597.3.peg.3993"/>
<dbReference type="InterPro" id="IPR014729">
    <property type="entry name" value="Rossmann-like_a/b/a_fold"/>
</dbReference>
<gene>
    <name evidence="2" type="ORF">SZN_20357</name>
</gene>
<organism evidence="2 3">
    <name type="scientific">Streptomyces zinciresistens K42</name>
    <dbReference type="NCBI Taxonomy" id="700597"/>
    <lineage>
        <taxon>Bacteria</taxon>
        <taxon>Bacillati</taxon>
        <taxon>Actinomycetota</taxon>
        <taxon>Actinomycetes</taxon>
        <taxon>Kitasatosporales</taxon>
        <taxon>Streptomycetaceae</taxon>
        <taxon>Streptomyces</taxon>
    </lineage>
</organism>
<evidence type="ECO:0000313" key="2">
    <source>
        <dbReference type="EMBL" id="EGX57929.1"/>
    </source>
</evidence>
<dbReference type="Pfam" id="PF01507">
    <property type="entry name" value="PAPS_reduct"/>
    <property type="match status" value="1"/>
</dbReference>
<name>G2GEY8_9ACTN</name>
<dbReference type="AlphaFoldDB" id="G2GEY8"/>
<evidence type="ECO:0000259" key="1">
    <source>
        <dbReference type="Pfam" id="PF01507"/>
    </source>
</evidence>
<feature type="domain" description="Phosphoadenosine phosphosulphate reductase" evidence="1">
    <location>
        <begin position="4"/>
        <end position="170"/>
    </location>
</feature>
<dbReference type="Gene3D" id="3.40.50.620">
    <property type="entry name" value="HUPs"/>
    <property type="match status" value="1"/>
</dbReference>
<dbReference type="Proteomes" id="UP000004217">
    <property type="component" value="Unassembled WGS sequence"/>
</dbReference>
<evidence type="ECO:0000313" key="3">
    <source>
        <dbReference type="Proteomes" id="UP000004217"/>
    </source>
</evidence>
<proteinExistence type="predicted"/>